<accession>A0A3B1C0R2</accession>
<feature type="transmembrane region" description="Helical" evidence="1">
    <location>
        <begin position="42"/>
        <end position="64"/>
    </location>
</feature>
<feature type="transmembrane region" description="Helical" evidence="1">
    <location>
        <begin position="110"/>
        <end position="129"/>
    </location>
</feature>
<keyword evidence="1" id="KW-0472">Membrane</keyword>
<keyword evidence="1" id="KW-0812">Transmembrane</keyword>
<dbReference type="EMBL" id="UOGC01000123">
    <property type="protein sequence ID" value="VAX21662.1"/>
    <property type="molecule type" value="Genomic_DNA"/>
</dbReference>
<keyword evidence="1" id="KW-1133">Transmembrane helix</keyword>
<feature type="transmembrane region" description="Helical" evidence="1">
    <location>
        <begin position="76"/>
        <end position="98"/>
    </location>
</feature>
<proteinExistence type="predicted"/>
<reference evidence="2" key="1">
    <citation type="submission" date="2018-06" db="EMBL/GenBank/DDBJ databases">
        <authorList>
            <person name="Zhirakovskaya E."/>
        </authorList>
    </citation>
    <scope>NUCLEOTIDE SEQUENCE</scope>
</reference>
<name>A0A3B1C0R2_9ZZZZ</name>
<organism evidence="2">
    <name type="scientific">hydrothermal vent metagenome</name>
    <dbReference type="NCBI Taxonomy" id="652676"/>
    <lineage>
        <taxon>unclassified sequences</taxon>
        <taxon>metagenomes</taxon>
        <taxon>ecological metagenomes</taxon>
    </lineage>
</organism>
<evidence type="ECO:0000256" key="1">
    <source>
        <dbReference type="SAM" id="Phobius"/>
    </source>
</evidence>
<feature type="transmembrane region" description="Helical" evidence="1">
    <location>
        <begin position="12"/>
        <end position="36"/>
    </location>
</feature>
<protein>
    <submittedName>
        <fullName evidence="2">Uncharacterized protein</fullName>
    </submittedName>
</protein>
<sequence length="139" mass="14919">MNKNLLFKGFSLGTVAGVLYGLAGIVFNQVTGAFAFEMSITSLLGTFAVGGAIFGVIAGCFMSVTDNLFLKERPVSRAVIISVGFWLALRFGAASLTMHDSHRYHPVYEQSLQGLVLAVILGLILGLLWKTKVSEDIFG</sequence>
<gene>
    <name evidence="2" type="ORF">MNBD_NITROSPINAE01-1291</name>
</gene>
<evidence type="ECO:0000313" key="2">
    <source>
        <dbReference type="EMBL" id="VAX21662.1"/>
    </source>
</evidence>
<dbReference type="AlphaFoldDB" id="A0A3B1C0R2"/>